<dbReference type="GO" id="GO:0000976">
    <property type="term" value="F:transcription cis-regulatory region binding"/>
    <property type="evidence" value="ECO:0007669"/>
    <property type="project" value="TreeGrafter"/>
</dbReference>
<keyword evidence="4" id="KW-0804">Transcription</keyword>
<keyword evidence="8" id="KW-1185">Reference proteome</keyword>
<dbReference type="PROSITE" id="PS50977">
    <property type="entry name" value="HTH_TETR_2"/>
    <property type="match status" value="1"/>
</dbReference>
<gene>
    <name evidence="7" type="primary">acrR_2</name>
    <name evidence="7" type="ORF">DSM104443_03026</name>
</gene>
<name>A0A6M4GZU6_9PROT</name>
<proteinExistence type="predicted"/>
<dbReference type="Pfam" id="PF00440">
    <property type="entry name" value="TetR_N"/>
    <property type="match status" value="1"/>
</dbReference>
<dbReference type="Proteomes" id="UP000501534">
    <property type="component" value="Chromosome"/>
</dbReference>
<evidence type="ECO:0000313" key="8">
    <source>
        <dbReference type="Proteomes" id="UP000501534"/>
    </source>
</evidence>
<dbReference type="AlphaFoldDB" id="A0A6M4GZU6"/>
<dbReference type="Gene3D" id="1.10.357.10">
    <property type="entry name" value="Tetracycline Repressor, domain 2"/>
    <property type="match status" value="1"/>
</dbReference>
<sequence length="226" mass="24849">MVRRTKEEAQATRETIIDAAEKVFHEKGVAHASLEEIAHAAGCTRGAIYWHFKDKADLFDAMMDRVVLPVEAMLDRATQAGATDPLAILRLATIEVLQRTARDAHLQRVFDIAYHKCEYVGDAAGVRERHIASQQECLGSIEAGFHACIEQGYLPKSVSAKEAAIGAMSLVSGLIANWVLDPKSFSLSRHAESLVDIYFRGLQSTPVTAQEPRSKPAPRARLKSVK</sequence>
<organism evidence="7 8">
    <name type="scientific">Usitatibacter rugosus</name>
    <dbReference type="NCBI Taxonomy" id="2732067"/>
    <lineage>
        <taxon>Bacteria</taxon>
        <taxon>Pseudomonadati</taxon>
        <taxon>Pseudomonadota</taxon>
        <taxon>Betaproteobacteria</taxon>
        <taxon>Nitrosomonadales</taxon>
        <taxon>Usitatibacteraceae</taxon>
        <taxon>Usitatibacter</taxon>
    </lineage>
</organism>
<keyword evidence="1" id="KW-0678">Repressor</keyword>
<dbReference type="InterPro" id="IPR001647">
    <property type="entry name" value="HTH_TetR"/>
</dbReference>
<evidence type="ECO:0000256" key="4">
    <source>
        <dbReference type="ARBA" id="ARBA00023163"/>
    </source>
</evidence>
<dbReference type="InterPro" id="IPR050109">
    <property type="entry name" value="HTH-type_TetR-like_transc_reg"/>
</dbReference>
<evidence type="ECO:0000313" key="7">
    <source>
        <dbReference type="EMBL" id="QJR11943.1"/>
    </source>
</evidence>
<keyword evidence="3 5" id="KW-0238">DNA-binding</keyword>
<dbReference type="InterPro" id="IPR036271">
    <property type="entry name" value="Tet_transcr_reg_TetR-rel_C_sf"/>
</dbReference>
<dbReference type="InterPro" id="IPR013572">
    <property type="entry name" value="Tscrpt_reg_MAATS_C"/>
</dbReference>
<evidence type="ECO:0000256" key="5">
    <source>
        <dbReference type="PROSITE-ProRule" id="PRU00335"/>
    </source>
</evidence>
<dbReference type="PRINTS" id="PR00455">
    <property type="entry name" value="HTHTETR"/>
</dbReference>
<feature type="DNA-binding region" description="H-T-H motif" evidence="5">
    <location>
        <begin position="33"/>
        <end position="52"/>
    </location>
</feature>
<accession>A0A6M4GZU6</accession>
<evidence type="ECO:0000259" key="6">
    <source>
        <dbReference type="PROSITE" id="PS50977"/>
    </source>
</evidence>
<dbReference type="GO" id="GO:0003700">
    <property type="term" value="F:DNA-binding transcription factor activity"/>
    <property type="evidence" value="ECO:0007669"/>
    <property type="project" value="TreeGrafter"/>
</dbReference>
<dbReference type="KEGG" id="uru:DSM104443_03026"/>
<dbReference type="PANTHER" id="PTHR30055">
    <property type="entry name" value="HTH-TYPE TRANSCRIPTIONAL REGULATOR RUTR"/>
    <property type="match status" value="1"/>
</dbReference>
<keyword evidence="2" id="KW-0805">Transcription regulation</keyword>
<protein>
    <submittedName>
        <fullName evidence="7">HTH-type transcriptional regulator AcrR</fullName>
    </submittedName>
</protein>
<reference evidence="7 8" key="1">
    <citation type="submission" date="2020-04" db="EMBL/GenBank/DDBJ databases">
        <title>Usitatibacter rugosus gen. nov., sp. nov. and Usitatibacter palustris sp. nov., novel members of Usitatibacteraceae fam. nov. within the order Nitrosomonadales isolated from soil.</title>
        <authorList>
            <person name="Huber K.J."/>
            <person name="Neumann-Schaal M."/>
            <person name="Geppert A."/>
            <person name="Luckner M."/>
            <person name="Wanner G."/>
            <person name="Overmann J."/>
        </authorList>
    </citation>
    <scope>NUCLEOTIDE SEQUENCE [LARGE SCALE GENOMIC DNA]</scope>
    <source>
        <strain evidence="7 8">0125_3</strain>
    </source>
</reference>
<dbReference type="Pfam" id="PF08361">
    <property type="entry name" value="TetR_C_2"/>
    <property type="match status" value="1"/>
</dbReference>
<dbReference type="SUPFAM" id="SSF48498">
    <property type="entry name" value="Tetracyclin repressor-like, C-terminal domain"/>
    <property type="match status" value="1"/>
</dbReference>
<dbReference type="RefSeq" id="WP_171093709.1">
    <property type="nucleotide sequence ID" value="NZ_CP053069.1"/>
</dbReference>
<evidence type="ECO:0000256" key="2">
    <source>
        <dbReference type="ARBA" id="ARBA00023015"/>
    </source>
</evidence>
<feature type="domain" description="HTH tetR-type" evidence="6">
    <location>
        <begin position="10"/>
        <end position="70"/>
    </location>
</feature>
<dbReference type="PANTHER" id="PTHR30055:SF240">
    <property type="entry name" value="HTH-TYPE TRANSCRIPTIONAL REGULATOR ACRR"/>
    <property type="match status" value="1"/>
</dbReference>
<evidence type="ECO:0000256" key="1">
    <source>
        <dbReference type="ARBA" id="ARBA00022491"/>
    </source>
</evidence>
<dbReference type="InterPro" id="IPR009057">
    <property type="entry name" value="Homeodomain-like_sf"/>
</dbReference>
<dbReference type="EMBL" id="CP053069">
    <property type="protein sequence ID" value="QJR11943.1"/>
    <property type="molecule type" value="Genomic_DNA"/>
</dbReference>
<dbReference type="SUPFAM" id="SSF46689">
    <property type="entry name" value="Homeodomain-like"/>
    <property type="match status" value="1"/>
</dbReference>
<evidence type="ECO:0000256" key="3">
    <source>
        <dbReference type="ARBA" id="ARBA00023125"/>
    </source>
</evidence>